<feature type="region of interest" description="Disordered" evidence="1">
    <location>
        <begin position="56"/>
        <end position="78"/>
    </location>
</feature>
<evidence type="ECO:0000256" key="1">
    <source>
        <dbReference type="SAM" id="MobiDB-lite"/>
    </source>
</evidence>
<proteinExistence type="predicted"/>
<evidence type="ECO:0000313" key="2">
    <source>
        <dbReference type="EMBL" id="KAK4220253.1"/>
    </source>
</evidence>
<name>A0AAN7BDS0_9PEZI</name>
<accession>A0AAN7BDS0</accession>
<protein>
    <recommendedName>
        <fullName evidence="4">Pyridine nucleotide-disulfide oxidoreductase family protein</fullName>
    </recommendedName>
</protein>
<gene>
    <name evidence="2" type="ORF">QBC37DRAFT_408219</name>
</gene>
<reference evidence="2" key="1">
    <citation type="journal article" date="2023" name="Mol. Phylogenet. Evol.">
        <title>Genome-scale phylogeny and comparative genomics of the fungal order Sordariales.</title>
        <authorList>
            <person name="Hensen N."/>
            <person name="Bonometti L."/>
            <person name="Westerberg I."/>
            <person name="Brannstrom I.O."/>
            <person name="Guillou S."/>
            <person name="Cros-Aarteil S."/>
            <person name="Calhoun S."/>
            <person name="Haridas S."/>
            <person name="Kuo A."/>
            <person name="Mondo S."/>
            <person name="Pangilinan J."/>
            <person name="Riley R."/>
            <person name="LaButti K."/>
            <person name="Andreopoulos B."/>
            <person name="Lipzen A."/>
            <person name="Chen C."/>
            <person name="Yan M."/>
            <person name="Daum C."/>
            <person name="Ng V."/>
            <person name="Clum A."/>
            <person name="Steindorff A."/>
            <person name="Ohm R.A."/>
            <person name="Martin F."/>
            <person name="Silar P."/>
            <person name="Natvig D.O."/>
            <person name="Lalanne C."/>
            <person name="Gautier V."/>
            <person name="Ament-Velasquez S.L."/>
            <person name="Kruys A."/>
            <person name="Hutchinson M.I."/>
            <person name="Powell A.J."/>
            <person name="Barry K."/>
            <person name="Miller A.N."/>
            <person name="Grigoriev I.V."/>
            <person name="Debuchy R."/>
            <person name="Gladieux P."/>
            <person name="Hiltunen Thoren M."/>
            <person name="Johannesson H."/>
        </authorList>
    </citation>
    <scope>NUCLEOTIDE SEQUENCE</scope>
    <source>
        <strain evidence="2">PSN293</strain>
    </source>
</reference>
<keyword evidence="3" id="KW-1185">Reference proteome</keyword>
<dbReference type="Proteomes" id="UP001301769">
    <property type="component" value="Unassembled WGS sequence"/>
</dbReference>
<reference evidence="2" key="2">
    <citation type="submission" date="2023-05" db="EMBL/GenBank/DDBJ databases">
        <authorList>
            <consortium name="Lawrence Berkeley National Laboratory"/>
            <person name="Steindorff A."/>
            <person name="Hensen N."/>
            <person name="Bonometti L."/>
            <person name="Westerberg I."/>
            <person name="Brannstrom I.O."/>
            <person name="Guillou S."/>
            <person name="Cros-Aarteil S."/>
            <person name="Calhoun S."/>
            <person name="Haridas S."/>
            <person name="Kuo A."/>
            <person name="Mondo S."/>
            <person name="Pangilinan J."/>
            <person name="Riley R."/>
            <person name="Labutti K."/>
            <person name="Andreopoulos B."/>
            <person name="Lipzen A."/>
            <person name="Chen C."/>
            <person name="Yanf M."/>
            <person name="Daum C."/>
            <person name="Ng V."/>
            <person name="Clum A."/>
            <person name="Ohm R."/>
            <person name="Martin F."/>
            <person name="Silar P."/>
            <person name="Natvig D."/>
            <person name="Lalanne C."/>
            <person name="Gautier V."/>
            <person name="Ament-Velasquez S.L."/>
            <person name="Kruys A."/>
            <person name="Hutchinson M.I."/>
            <person name="Powell A.J."/>
            <person name="Barry K."/>
            <person name="Miller A.N."/>
            <person name="Grigoriev I.V."/>
            <person name="Debuchy R."/>
            <person name="Gladieux P."/>
            <person name="Thoren M.H."/>
            <person name="Johannesson H."/>
        </authorList>
    </citation>
    <scope>NUCLEOTIDE SEQUENCE</scope>
    <source>
        <strain evidence="2">PSN293</strain>
    </source>
</reference>
<dbReference type="AlphaFoldDB" id="A0AAN7BDS0"/>
<dbReference type="EMBL" id="MU858045">
    <property type="protein sequence ID" value="KAK4220253.1"/>
    <property type="molecule type" value="Genomic_DNA"/>
</dbReference>
<comment type="caution">
    <text evidence="2">The sequence shown here is derived from an EMBL/GenBank/DDBJ whole genome shotgun (WGS) entry which is preliminary data.</text>
</comment>
<evidence type="ECO:0000313" key="3">
    <source>
        <dbReference type="Proteomes" id="UP001301769"/>
    </source>
</evidence>
<feature type="compositionally biased region" description="Basic and acidic residues" evidence="1">
    <location>
        <begin position="464"/>
        <end position="474"/>
    </location>
</feature>
<organism evidence="2 3">
    <name type="scientific">Rhypophila decipiens</name>
    <dbReference type="NCBI Taxonomy" id="261697"/>
    <lineage>
        <taxon>Eukaryota</taxon>
        <taxon>Fungi</taxon>
        <taxon>Dikarya</taxon>
        <taxon>Ascomycota</taxon>
        <taxon>Pezizomycotina</taxon>
        <taxon>Sordariomycetes</taxon>
        <taxon>Sordariomycetidae</taxon>
        <taxon>Sordariales</taxon>
        <taxon>Naviculisporaceae</taxon>
        <taxon>Rhypophila</taxon>
    </lineage>
</organism>
<dbReference type="Pfam" id="PF08728">
    <property type="entry name" value="CRT10"/>
    <property type="match status" value="1"/>
</dbReference>
<feature type="region of interest" description="Disordered" evidence="1">
    <location>
        <begin position="437"/>
        <end position="504"/>
    </location>
</feature>
<evidence type="ECO:0008006" key="4">
    <source>
        <dbReference type="Google" id="ProtNLM"/>
    </source>
</evidence>
<sequence length="743" mass="83143">MASEDDTPARAEPYWTSDFDGISVGPVCHIQRAESRFGSHVTGDIRDWIFGGASQPSAGTNASLQNQPESSGFPNQGQPSFPKMARYRLNLTALSQRYNMYFAAYQDHIYVYQPQAAPEILPGPSIILHPKRTRAARMFGGVIDTVFPHQVSNMVVGNLGTHEVLLFAYDDGDVGAYYTHTIEHAILANDQQRQERGIPGARPVVPRQFFSENVGKSAWGLAIHEQSRLFAVSSNNHEVTVFAFALNSTVPVGPIPASFVDSSPRVWSGQTAMELQRHFQTRTRTWRVVLPLGPLGQNIPTIAFWEDEKGDAARIIALDINDNTWIMEIWRLGSQPLLIRGAGHRGVDRLTGWGVLVLRDSSFMKVKSVREALGVPADQIIDRKLDYRGRELGHPDRFSTPWLDTTCSLYYVKDLASDPETYLRSRFGPIYSDVHARGWRPPGPNPVPNLSIPDESPDEETEHDTDVSEQHSEAESDDPGTMSSVWPPLGNCQQPLSTLPGPKGSVLDDLASQIQLGKAIIPSFGETYHLDGSLSSLMELISASQDRQGKTRPTEIQDVWLAKNLWRLSILRAKSTDIELISFAPSASVQCRCVVTYHNHHRRPQQPIDLAPHISQRISMLIQVPELNLVVAGSLTGRVALITLTKTKAQVHRRRRLRKGFRVDHVLPRKSDEDQQLRPWCTLHGIAMSPVPALHTTGLELMDTRRIRSGPPPPLRYRLILHYLDHTILMYYIERKGEELSVC</sequence>
<dbReference type="InterPro" id="IPR014839">
    <property type="entry name" value="Crt10"/>
</dbReference>